<dbReference type="SUPFAM" id="SSF53756">
    <property type="entry name" value="UDP-Glycosyltransferase/glycogen phosphorylase"/>
    <property type="match status" value="1"/>
</dbReference>
<evidence type="ECO:0000256" key="1">
    <source>
        <dbReference type="ARBA" id="ARBA00022676"/>
    </source>
</evidence>
<dbReference type="AlphaFoldDB" id="A0A4R1X7S4"/>
<evidence type="ECO:0000313" key="4">
    <source>
        <dbReference type="EMBL" id="TCM59597.1"/>
    </source>
</evidence>
<feature type="domain" description="Glycosyl transferase family 1" evidence="3">
    <location>
        <begin position="307"/>
        <end position="466"/>
    </location>
</feature>
<dbReference type="Proteomes" id="UP000294963">
    <property type="component" value="Unassembled WGS sequence"/>
</dbReference>
<dbReference type="InterPro" id="IPR001296">
    <property type="entry name" value="Glyco_trans_1"/>
</dbReference>
<accession>A0A4R1X7S4</accession>
<organism evidence="4 5">
    <name type="scientific">Acinetobacter calcoaceticus</name>
    <dbReference type="NCBI Taxonomy" id="471"/>
    <lineage>
        <taxon>Bacteria</taxon>
        <taxon>Pseudomonadati</taxon>
        <taxon>Pseudomonadota</taxon>
        <taxon>Gammaproteobacteria</taxon>
        <taxon>Moraxellales</taxon>
        <taxon>Moraxellaceae</taxon>
        <taxon>Acinetobacter</taxon>
        <taxon>Acinetobacter calcoaceticus/baumannii complex</taxon>
    </lineage>
</organism>
<dbReference type="EMBL" id="SLVJ01000041">
    <property type="protein sequence ID" value="TCM59597.1"/>
    <property type="molecule type" value="Genomic_DNA"/>
</dbReference>
<comment type="caution">
    <text evidence="4">The sequence shown here is derived from an EMBL/GenBank/DDBJ whole genome shotgun (WGS) entry which is preliminary data.</text>
</comment>
<proteinExistence type="predicted"/>
<sequence length="489" mass="57282">MHIFLNKNLSKSLTGIEHSSINRFKMFKKMGLNVGYATAIFNIDLIENAKRLGFSAEEIYNPYLFFLGYEKLTCNALKFDFEGLKVVSLSNNDFKVFENNNLMMYVGFSNSEDVKFINYFINNKNIKREFFHKGNKYLEVIFNHELEKKKVCEIYYDYKGCKVIEKKFLDCGVQLESIAVYYNNITQIFSNEDEFLSFWILEQIIKNHEKIYFYIDRPLRYNNAIFRLINEKIILIGMIHAIHYNHYRSHMVGNLLTGYKQYFDNIQLLDYIVVGTELQKKDIRERFNIDEKVVVIPPSSVKEIKYKQIHKNMIAEFITVGRLAPEKRINHMIEAFNVVLLRGYKFRLSIFGVGPELKSLESLVIKYKLDKYIEFCGYTQDIMLEIEKSDCSLIASCYEGFNISIIESFSCSTPVIAYDVKYGPKALIENDVNGFLVEDGNIVEYAEKIISILENEELKSDMSKSAQFSAVDFLEDKIIEKWNMLVFES</sequence>
<name>A0A4R1X7S4_ACICA</name>
<keyword evidence="1" id="KW-0328">Glycosyltransferase</keyword>
<dbReference type="PANTHER" id="PTHR12526:SF629">
    <property type="entry name" value="TEICHURONIC ACID BIOSYNTHESIS GLYCOSYLTRANSFERASE TUAH-RELATED"/>
    <property type="match status" value="1"/>
</dbReference>
<reference evidence="4 5" key="1">
    <citation type="submission" date="2019-03" db="EMBL/GenBank/DDBJ databases">
        <title>Genomic analyses of the natural microbiome of Caenorhabditis elegans.</title>
        <authorList>
            <person name="Samuel B."/>
        </authorList>
    </citation>
    <scope>NUCLEOTIDE SEQUENCE [LARGE SCALE GENOMIC DNA]</scope>
    <source>
        <strain evidence="4 5">JUb89</strain>
    </source>
</reference>
<evidence type="ECO:0000259" key="3">
    <source>
        <dbReference type="Pfam" id="PF00534"/>
    </source>
</evidence>
<protein>
    <submittedName>
        <fullName evidence="4">Poly(Glycerol-phosphate) alpha-glucosyltransferase</fullName>
    </submittedName>
</protein>
<evidence type="ECO:0000256" key="2">
    <source>
        <dbReference type="ARBA" id="ARBA00022679"/>
    </source>
</evidence>
<evidence type="ECO:0000313" key="5">
    <source>
        <dbReference type="Proteomes" id="UP000294963"/>
    </source>
</evidence>
<gene>
    <name evidence="4" type="ORF">EC844_1414</name>
</gene>
<dbReference type="PANTHER" id="PTHR12526">
    <property type="entry name" value="GLYCOSYLTRANSFERASE"/>
    <property type="match status" value="1"/>
</dbReference>
<dbReference type="Gene3D" id="3.40.50.2000">
    <property type="entry name" value="Glycogen Phosphorylase B"/>
    <property type="match status" value="2"/>
</dbReference>
<dbReference type="GO" id="GO:0016757">
    <property type="term" value="F:glycosyltransferase activity"/>
    <property type="evidence" value="ECO:0007669"/>
    <property type="project" value="UniProtKB-KW"/>
</dbReference>
<dbReference type="Pfam" id="PF00534">
    <property type="entry name" value="Glycos_transf_1"/>
    <property type="match status" value="1"/>
</dbReference>
<keyword evidence="2 4" id="KW-0808">Transferase</keyword>
<dbReference type="GO" id="GO:1901135">
    <property type="term" value="P:carbohydrate derivative metabolic process"/>
    <property type="evidence" value="ECO:0007669"/>
    <property type="project" value="UniProtKB-ARBA"/>
</dbReference>
<dbReference type="OrthoDB" id="9792269at2"/>
<keyword evidence="5" id="KW-1185">Reference proteome</keyword>